<comment type="caution">
    <text evidence="8">The sequence shown here is derived from an EMBL/GenBank/DDBJ whole genome shotgun (WGS) entry which is preliminary data.</text>
</comment>
<evidence type="ECO:0000256" key="4">
    <source>
        <dbReference type="ARBA" id="ARBA00022917"/>
    </source>
</evidence>
<dbReference type="PANTHER" id="PTHR20982:SF3">
    <property type="entry name" value="MITOCHONDRIAL RIBOSOME RECYCLING FACTOR PSEUDO 1"/>
    <property type="match status" value="1"/>
</dbReference>
<dbReference type="NCBIfam" id="TIGR00496">
    <property type="entry name" value="frr"/>
    <property type="match status" value="1"/>
</dbReference>
<evidence type="ECO:0000313" key="9">
    <source>
        <dbReference type="Proteomes" id="UP000823990"/>
    </source>
</evidence>
<dbReference type="FunFam" id="3.30.1360.40:FF:000001">
    <property type="entry name" value="Ribosome-recycling factor"/>
    <property type="match status" value="1"/>
</dbReference>
<comment type="function">
    <text evidence="5">Responsible for the release of ribosomes from messenger RNA at the termination of protein biosynthesis. May increase the efficiency of translation by recycling ribosomes from one round of translation to another.</text>
</comment>
<dbReference type="PANTHER" id="PTHR20982">
    <property type="entry name" value="RIBOSOME RECYCLING FACTOR"/>
    <property type="match status" value="1"/>
</dbReference>
<dbReference type="InterPro" id="IPR023584">
    <property type="entry name" value="Ribosome_recyc_fac_dom"/>
</dbReference>
<reference evidence="8" key="1">
    <citation type="journal article" date="2021" name="PeerJ">
        <title>Extensive microbial diversity within the chicken gut microbiome revealed by metagenomics and culture.</title>
        <authorList>
            <person name="Gilroy R."/>
            <person name="Ravi A."/>
            <person name="Getino M."/>
            <person name="Pursley I."/>
            <person name="Horton D.L."/>
            <person name="Alikhan N.F."/>
            <person name="Baker D."/>
            <person name="Gharbi K."/>
            <person name="Hall N."/>
            <person name="Watson M."/>
            <person name="Adriaenssens E.M."/>
            <person name="Foster-Nyarko E."/>
            <person name="Jarju S."/>
            <person name="Secka A."/>
            <person name="Antonio M."/>
            <person name="Oren A."/>
            <person name="Chaudhuri R.R."/>
            <person name="La Ragione R."/>
            <person name="Hildebrand F."/>
            <person name="Pallen M.J."/>
        </authorList>
    </citation>
    <scope>NUCLEOTIDE SEQUENCE</scope>
    <source>
        <strain evidence="8">12435</strain>
    </source>
</reference>
<name>A0A9D1TR32_9FIRM</name>
<comment type="similarity">
    <text evidence="2 5">Belongs to the RRF family.</text>
</comment>
<evidence type="ECO:0000259" key="7">
    <source>
        <dbReference type="Pfam" id="PF01765"/>
    </source>
</evidence>
<evidence type="ECO:0000256" key="3">
    <source>
        <dbReference type="ARBA" id="ARBA00022490"/>
    </source>
</evidence>
<feature type="domain" description="Ribosome recycling factor" evidence="7">
    <location>
        <begin position="24"/>
        <end position="186"/>
    </location>
</feature>
<dbReference type="GO" id="GO:0005737">
    <property type="term" value="C:cytoplasm"/>
    <property type="evidence" value="ECO:0007669"/>
    <property type="project" value="UniProtKB-SubCell"/>
</dbReference>
<evidence type="ECO:0000256" key="2">
    <source>
        <dbReference type="ARBA" id="ARBA00005912"/>
    </source>
</evidence>
<dbReference type="EMBL" id="DXHS01000030">
    <property type="protein sequence ID" value="HIW02044.1"/>
    <property type="molecule type" value="Genomic_DNA"/>
</dbReference>
<keyword evidence="3 5" id="KW-0963">Cytoplasm</keyword>
<reference evidence="8" key="2">
    <citation type="submission" date="2021-04" db="EMBL/GenBank/DDBJ databases">
        <authorList>
            <person name="Gilroy R."/>
        </authorList>
    </citation>
    <scope>NUCLEOTIDE SEQUENCE</scope>
    <source>
        <strain evidence="8">12435</strain>
    </source>
</reference>
<dbReference type="Proteomes" id="UP000823990">
    <property type="component" value="Unassembled WGS sequence"/>
</dbReference>
<comment type="subcellular location">
    <subcellularLocation>
        <location evidence="1 5">Cytoplasm</location>
    </subcellularLocation>
</comment>
<dbReference type="InterPro" id="IPR002661">
    <property type="entry name" value="Ribosome_recyc_fac"/>
</dbReference>
<dbReference type="GO" id="GO:0006415">
    <property type="term" value="P:translational termination"/>
    <property type="evidence" value="ECO:0007669"/>
    <property type="project" value="UniProtKB-UniRule"/>
</dbReference>
<protein>
    <recommendedName>
        <fullName evidence="5">Ribosome-recycling factor</fullName>
        <shortName evidence="5">RRF</shortName>
    </recommendedName>
    <alternativeName>
        <fullName evidence="5">Ribosome-releasing factor</fullName>
    </alternativeName>
</protein>
<dbReference type="GO" id="GO:0043023">
    <property type="term" value="F:ribosomal large subunit binding"/>
    <property type="evidence" value="ECO:0007669"/>
    <property type="project" value="TreeGrafter"/>
</dbReference>
<dbReference type="FunFam" id="1.10.132.20:FF:000001">
    <property type="entry name" value="Ribosome-recycling factor"/>
    <property type="match status" value="1"/>
</dbReference>
<dbReference type="Gene3D" id="3.30.1360.40">
    <property type="match status" value="1"/>
</dbReference>
<dbReference type="SUPFAM" id="SSF55194">
    <property type="entry name" value="Ribosome recycling factor, RRF"/>
    <property type="match status" value="1"/>
</dbReference>
<dbReference type="Gene3D" id="1.10.132.20">
    <property type="entry name" value="Ribosome-recycling factor"/>
    <property type="match status" value="1"/>
</dbReference>
<keyword evidence="6" id="KW-0175">Coiled coil</keyword>
<keyword evidence="4 5" id="KW-0648">Protein biosynthesis</keyword>
<dbReference type="AlphaFoldDB" id="A0A9D1TR32"/>
<dbReference type="InterPro" id="IPR036191">
    <property type="entry name" value="RRF_sf"/>
</dbReference>
<sequence length="188" mass="21541">MLPELEEELLVLEEKLEKAEDHLSAEYVTVRAGRANPKILDNIVVDYYGSPTPLKQMANITVPEARMLVINLFDKSATKEVVKAIAASDIGINPTDDGKVIRLVFPQLTEERRKELVKQVKKMSEDCKVVLRNERRDALDKAKKLKKDMNFSEDELASFEKDVQKYLDKYIDGAEDLYKAKEKEILEI</sequence>
<gene>
    <name evidence="5 8" type="primary">frr</name>
    <name evidence="8" type="ORF">H9892_01750</name>
</gene>
<evidence type="ECO:0000313" key="8">
    <source>
        <dbReference type="EMBL" id="HIW02044.1"/>
    </source>
</evidence>
<evidence type="ECO:0000256" key="5">
    <source>
        <dbReference type="HAMAP-Rule" id="MF_00040"/>
    </source>
</evidence>
<organism evidence="8 9">
    <name type="scientific">Candidatus Protoclostridium stercorigallinarum</name>
    <dbReference type="NCBI Taxonomy" id="2838741"/>
    <lineage>
        <taxon>Bacteria</taxon>
        <taxon>Bacillati</taxon>
        <taxon>Bacillota</taxon>
        <taxon>Clostridia</taxon>
        <taxon>Candidatus Protoclostridium</taxon>
    </lineage>
</organism>
<accession>A0A9D1TR32</accession>
<proteinExistence type="inferred from homology"/>
<dbReference type="CDD" id="cd00520">
    <property type="entry name" value="RRF"/>
    <property type="match status" value="1"/>
</dbReference>
<evidence type="ECO:0000256" key="6">
    <source>
        <dbReference type="SAM" id="Coils"/>
    </source>
</evidence>
<feature type="coiled-coil region" evidence="6">
    <location>
        <begin position="128"/>
        <end position="169"/>
    </location>
</feature>
<evidence type="ECO:0000256" key="1">
    <source>
        <dbReference type="ARBA" id="ARBA00004496"/>
    </source>
</evidence>
<dbReference type="Pfam" id="PF01765">
    <property type="entry name" value="RRF"/>
    <property type="match status" value="1"/>
</dbReference>
<dbReference type="HAMAP" id="MF_00040">
    <property type="entry name" value="RRF"/>
    <property type="match status" value="1"/>
</dbReference>